<gene>
    <name evidence="1" type="ordered locus">SAG1881</name>
</gene>
<reference evidence="1 2" key="1">
    <citation type="journal article" date="2002" name="Proc. Natl. Acad. Sci. U.S.A.">
        <title>Complete genome sequence and comparative genomic analysis of an emerging human pathogen, serotype V Streptococcus agalactiae.</title>
        <authorList>
            <person name="Tettelin H."/>
            <person name="Masignani V."/>
            <person name="Cieslewicz M.J."/>
            <person name="Eisen J.A."/>
            <person name="Peterson S."/>
            <person name="Wessels M.R."/>
            <person name="Paulsen I.T."/>
            <person name="Nelson K.E."/>
            <person name="Margarit I."/>
            <person name="Read T.D."/>
            <person name="Madoff L.C."/>
            <person name="Wolf A.M."/>
            <person name="Beanan M.J."/>
            <person name="Brinkac L.M."/>
            <person name="Daugherty S.C."/>
            <person name="DeBoy R.T."/>
            <person name="Durkin S."/>
            <person name="Kolonay J.F."/>
            <person name="Umayam L.A."/>
            <person name="Madupu R."/>
            <person name="Lewis M.R."/>
            <person name="Radune D."/>
            <person name="Fedorova N.B."/>
            <person name="Scanlan D."/>
            <person name="Khouri H."/>
            <person name="Mulligan S."/>
            <person name="Carty H.A."/>
            <person name="Cline R.T."/>
            <person name="Gill J."/>
            <person name="Scarselli M."/>
            <person name="Mora M."/>
            <person name="Iacobini E.T."/>
            <person name="Brettoni C."/>
            <person name="Galli G."/>
            <person name="Mariani M."/>
            <person name="Vegni F."/>
            <person name="Maione D."/>
            <person name="Rinaudo D."/>
            <person name="Rappuoli R."/>
            <person name="Telford J.L."/>
            <person name="Kasper D.L."/>
            <person name="Grandi G."/>
            <person name="Fraser C.M."/>
        </authorList>
    </citation>
    <scope>NUCLEOTIDE SEQUENCE [LARGE SCALE GENOMIC DNA]</scope>
    <source>
        <strain evidence="2">ATCC BAA-611 / 2603 V/R</strain>
    </source>
</reference>
<dbReference type="EMBL" id="AE009948">
    <property type="protein sequence ID" value="AAN00743.1"/>
    <property type="molecule type" value="Genomic_DNA"/>
</dbReference>
<accession>Q8DXH0</accession>
<name>Q8DXH0_STRA5</name>
<sequence length="51" mass="6078">MASAFFRSNLTFSRSFLYALILKLDLKKVKRLANFLVNNLKRRVDEWESVQ</sequence>
<protein>
    <submittedName>
        <fullName evidence="1">Uncharacterized protein</fullName>
    </submittedName>
</protein>
<evidence type="ECO:0000313" key="1">
    <source>
        <dbReference type="EMBL" id="AAN00743.1"/>
    </source>
</evidence>
<dbReference type="AlphaFoldDB" id="Q8DXH0"/>
<organism evidence="1 2">
    <name type="scientific">Streptococcus agalactiae serotype V (strain ATCC BAA-611 / 2603 V/R)</name>
    <dbReference type="NCBI Taxonomy" id="208435"/>
    <lineage>
        <taxon>Bacteria</taxon>
        <taxon>Bacillati</taxon>
        <taxon>Bacillota</taxon>
        <taxon>Bacilli</taxon>
        <taxon>Lactobacillales</taxon>
        <taxon>Streptococcaceae</taxon>
        <taxon>Streptococcus</taxon>
    </lineage>
</organism>
<keyword evidence="2" id="KW-1185">Reference proteome</keyword>
<proteinExistence type="predicted"/>
<dbReference type="STRING" id="208435.SAG1881"/>
<dbReference type="HOGENOM" id="CLU_3104116_0_0_9"/>
<dbReference type="Proteomes" id="UP000000821">
    <property type="component" value="Chromosome"/>
</dbReference>
<dbReference type="KEGG" id="sag:SAG1881"/>
<evidence type="ECO:0000313" key="2">
    <source>
        <dbReference type="Proteomes" id="UP000000821"/>
    </source>
</evidence>